<name>A0A6H1Z8D5_9ZZZZ</name>
<protein>
    <submittedName>
        <fullName evidence="1">Uncharacterized protein</fullName>
    </submittedName>
</protein>
<dbReference type="EMBL" id="MT141577">
    <property type="protein sequence ID" value="QJA67881.1"/>
    <property type="molecule type" value="Genomic_DNA"/>
</dbReference>
<accession>A0A6H1Z8D5</accession>
<dbReference type="EMBL" id="MT143973">
    <property type="protein sequence ID" value="QJA44146.1"/>
    <property type="molecule type" value="Genomic_DNA"/>
</dbReference>
<evidence type="ECO:0000313" key="4">
    <source>
        <dbReference type="EMBL" id="QJI04531.1"/>
    </source>
</evidence>
<proteinExistence type="predicted"/>
<dbReference type="AlphaFoldDB" id="A0A6H1Z8D5"/>
<sequence>MPAALVNSEPRDPRVTLGGSTLEIDIIEPENFEDIMIWLNQQIEAATVGKCKYKTVYLDGLTFTMGSYRSALADDRAEIKWDKLTAKEQKEAKGWLRDKLSIEQADWGLMAEMMIRETRLLNTLSKLGVVVVATAIAQESPKWDRTLQAAPALLGRDYPTQIHGYFDFIGFLFQPWKLQEDGTVRPPQVAFSSPNGEYMTKACGALSTIKRAGDLNITRLLAKLNNGRSKDETPEVVQEVSEAPKLL</sequence>
<evidence type="ECO:0000313" key="1">
    <source>
        <dbReference type="EMBL" id="QJA44146.1"/>
    </source>
</evidence>
<evidence type="ECO:0000313" key="2">
    <source>
        <dbReference type="EMBL" id="QJA67881.1"/>
    </source>
</evidence>
<gene>
    <name evidence="4" type="ORF">MM415A00093_0024</name>
    <name evidence="2" type="ORF">MM415B00143_0032</name>
    <name evidence="1" type="ORF">TM448A00087_0079</name>
    <name evidence="3" type="ORF">TM448B00099_0063</name>
</gene>
<organism evidence="1">
    <name type="scientific">viral metagenome</name>
    <dbReference type="NCBI Taxonomy" id="1070528"/>
    <lineage>
        <taxon>unclassified sequences</taxon>
        <taxon>metagenomes</taxon>
        <taxon>organismal metagenomes</taxon>
    </lineage>
</organism>
<evidence type="ECO:0000313" key="3">
    <source>
        <dbReference type="EMBL" id="QJH93587.1"/>
    </source>
</evidence>
<reference evidence="1" key="1">
    <citation type="submission" date="2020-03" db="EMBL/GenBank/DDBJ databases">
        <title>The deep terrestrial virosphere.</title>
        <authorList>
            <person name="Holmfeldt K."/>
            <person name="Nilsson E."/>
            <person name="Simone D."/>
            <person name="Lopez-Fernandez M."/>
            <person name="Wu X."/>
            <person name="de Brujin I."/>
            <person name="Lundin D."/>
            <person name="Andersson A."/>
            <person name="Bertilsson S."/>
            <person name="Dopson M."/>
        </authorList>
    </citation>
    <scope>NUCLEOTIDE SEQUENCE</scope>
    <source>
        <strain evidence="4">MM415A00093</strain>
        <strain evidence="2">MM415B00143</strain>
        <strain evidence="1">TM448A00087</strain>
        <strain evidence="3">TM448B00099</strain>
    </source>
</reference>
<dbReference type="EMBL" id="MT144589">
    <property type="protein sequence ID" value="QJH93587.1"/>
    <property type="molecule type" value="Genomic_DNA"/>
</dbReference>
<dbReference type="EMBL" id="MT145187">
    <property type="protein sequence ID" value="QJI04531.1"/>
    <property type="molecule type" value="Genomic_DNA"/>
</dbReference>